<reference evidence="2" key="1">
    <citation type="submission" date="2021-05" db="EMBL/GenBank/DDBJ databases">
        <title>Novel Bacillus species.</title>
        <authorList>
            <person name="Liu G."/>
        </authorList>
    </citation>
    <scope>NUCLEOTIDE SEQUENCE</scope>
    <source>
        <strain evidence="2 4">FJAT-50051</strain>
    </source>
</reference>
<sequence length="310" mass="34844">MIEISKIVAYKAFGLKISSDFSLPELEEVPVDGNETEVKILNENLADLWSSLAEPKKSIYVTEHLCMFEVPKVAIFKVESGSIISISPIDGANESQIRLYILGSCMGVLLMQRMILPIHGSAVVIDGQAYGIVGDSGVGKSTLASAFIKRGYQLLTDDVIAVSVSEGNIPIVTPSYPQQKLWQESLESFGMESEHFQSIYDRETKYVIPIKDHFVNKPIPFAGVFELIKSNEKDVEITTINRLERFPVLFRNTFRNFIIKRAGLMQWHFDTSANLINKLDFYQIHRPNSRFTAHELVDLILSKVKRGAVS</sequence>
<evidence type="ECO:0000313" key="4">
    <source>
        <dbReference type="Proteomes" id="UP000677265"/>
    </source>
</evidence>
<organism evidence="2">
    <name type="scientific">Neobacillus citreus</name>
    <dbReference type="NCBI Taxonomy" id="2833578"/>
    <lineage>
        <taxon>Bacteria</taxon>
        <taxon>Bacillati</taxon>
        <taxon>Bacillota</taxon>
        <taxon>Bacilli</taxon>
        <taxon>Bacillales</taxon>
        <taxon>Bacillaceae</taxon>
        <taxon>Neobacillus</taxon>
    </lineage>
</organism>
<evidence type="ECO:0000313" key="2">
    <source>
        <dbReference type="EMBL" id="MBS4184551.1"/>
    </source>
</evidence>
<evidence type="ECO:0000313" key="3">
    <source>
        <dbReference type="EMBL" id="MCH6266015.1"/>
    </source>
</evidence>
<evidence type="ECO:0000259" key="1">
    <source>
        <dbReference type="Pfam" id="PF07475"/>
    </source>
</evidence>
<dbReference type="Pfam" id="PF07475">
    <property type="entry name" value="Hpr_kinase_C"/>
    <property type="match status" value="1"/>
</dbReference>
<dbReference type="EMBL" id="JAGYPE020000015">
    <property type="protein sequence ID" value="MCH6266015.1"/>
    <property type="molecule type" value="Genomic_DNA"/>
</dbReference>
<protein>
    <submittedName>
        <fullName evidence="2">Aldolase</fullName>
    </submittedName>
</protein>
<dbReference type="Proteomes" id="UP000677265">
    <property type="component" value="Unassembled WGS sequence"/>
</dbReference>
<proteinExistence type="predicted"/>
<dbReference type="InterPro" id="IPR027417">
    <property type="entry name" value="P-loop_NTPase"/>
</dbReference>
<dbReference type="SUPFAM" id="SSF53795">
    <property type="entry name" value="PEP carboxykinase-like"/>
    <property type="match status" value="1"/>
</dbReference>
<feature type="domain" description="HPr kinase/phosphorylase C-terminal" evidence="1">
    <location>
        <begin position="118"/>
        <end position="168"/>
    </location>
</feature>
<dbReference type="Gene3D" id="3.40.50.300">
    <property type="entry name" value="P-loop containing nucleotide triphosphate hydrolases"/>
    <property type="match status" value="1"/>
</dbReference>
<dbReference type="EMBL" id="JAGYPE010000004">
    <property type="protein sequence ID" value="MBS4184551.1"/>
    <property type="molecule type" value="Genomic_DNA"/>
</dbReference>
<gene>
    <name evidence="3" type="ORF">KHB02_010815</name>
    <name evidence="2" type="ORF">KHB02_24440</name>
</gene>
<dbReference type="GO" id="GO:0006109">
    <property type="term" value="P:regulation of carbohydrate metabolic process"/>
    <property type="evidence" value="ECO:0007669"/>
    <property type="project" value="InterPro"/>
</dbReference>
<keyword evidence="4" id="KW-1185">Reference proteome</keyword>
<dbReference type="GO" id="GO:0005524">
    <property type="term" value="F:ATP binding"/>
    <property type="evidence" value="ECO:0007669"/>
    <property type="project" value="InterPro"/>
</dbReference>
<comment type="caution">
    <text evidence="2">The sequence shown here is derived from an EMBL/GenBank/DDBJ whole genome shotgun (WGS) entry which is preliminary data.</text>
</comment>
<dbReference type="RefSeq" id="WP_213144423.1">
    <property type="nucleotide sequence ID" value="NZ_JAGYPE020000015.1"/>
</dbReference>
<dbReference type="AlphaFoldDB" id="A0A942YAI9"/>
<dbReference type="GO" id="GO:0000155">
    <property type="term" value="F:phosphorelay sensor kinase activity"/>
    <property type="evidence" value="ECO:0007669"/>
    <property type="project" value="InterPro"/>
</dbReference>
<name>A0A942YAI9_9BACI</name>
<accession>A0A942YAI9</accession>
<dbReference type="SUPFAM" id="SSF52540">
    <property type="entry name" value="P-loop containing nucleoside triphosphate hydrolases"/>
    <property type="match status" value="1"/>
</dbReference>
<dbReference type="InterPro" id="IPR011104">
    <property type="entry name" value="Hpr_kin/Pase_C"/>
</dbReference>